<dbReference type="Proteomes" id="UP000735302">
    <property type="component" value="Unassembled WGS sequence"/>
</dbReference>
<dbReference type="AlphaFoldDB" id="A0AAV3YHB8"/>
<proteinExistence type="predicted"/>
<comment type="caution">
    <text evidence="2">The sequence shown here is derived from an EMBL/GenBank/DDBJ whole genome shotgun (WGS) entry which is preliminary data.</text>
</comment>
<dbReference type="EMBL" id="BLXT01000945">
    <property type="protein sequence ID" value="GFN81821.1"/>
    <property type="molecule type" value="Genomic_DNA"/>
</dbReference>
<accession>A0AAV3YHB8</accession>
<evidence type="ECO:0000313" key="3">
    <source>
        <dbReference type="Proteomes" id="UP000735302"/>
    </source>
</evidence>
<gene>
    <name evidence="2" type="ORF">PoB_000832700</name>
</gene>
<protein>
    <submittedName>
        <fullName evidence="2">Uncharacterized protein</fullName>
    </submittedName>
</protein>
<feature type="compositionally biased region" description="Basic and acidic residues" evidence="1">
    <location>
        <begin position="32"/>
        <end position="43"/>
    </location>
</feature>
<reference evidence="2 3" key="1">
    <citation type="journal article" date="2021" name="Elife">
        <title>Chloroplast acquisition without the gene transfer in kleptoplastic sea slugs, Plakobranchus ocellatus.</title>
        <authorList>
            <person name="Maeda T."/>
            <person name="Takahashi S."/>
            <person name="Yoshida T."/>
            <person name="Shimamura S."/>
            <person name="Takaki Y."/>
            <person name="Nagai Y."/>
            <person name="Toyoda A."/>
            <person name="Suzuki Y."/>
            <person name="Arimoto A."/>
            <person name="Ishii H."/>
            <person name="Satoh N."/>
            <person name="Nishiyama T."/>
            <person name="Hasebe M."/>
            <person name="Maruyama T."/>
            <person name="Minagawa J."/>
            <person name="Obokata J."/>
            <person name="Shigenobu S."/>
        </authorList>
    </citation>
    <scope>NUCLEOTIDE SEQUENCE [LARGE SCALE GENOMIC DNA]</scope>
</reference>
<name>A0AAV3YHB8_9GAST</name>
<evidence type="ECO:0000313" key="2">
    <source>
        <dbReference type="EMBL" id="GFN81821.1"/>
    </source>
</evidence>
<evidence type="ECO:0000256" key="1">
    <source>
        <dbReference type="SAM" id="MobiDB-lite"/>
    </source>
</evidence>
<sequence length="87" mass="9998">MRRRKRRMGISDRGGVTGTRRRGMGEEEEEKDREGTRDEEKEATNGNFRQRGSYGECVMNEILWRQDRGAVSTGANVSATFLRQAMQ</sequence>
<organism evidence="2 3">
    <name type="scientific">Plakobranchus ocellatus</name>
    <dbReference type="NCBI Taxonomy" id="259542"/>
    <lineage>
        <taxon>Eukaryota</taxon>
        <taxon>Metazoa</taxon>
        <taxon>Spiralia</taxon>
        <taxon>Lophotrochozoa</taxon>
        <taxon>Mollusca</taxon>
        <taxon>Gastropoda</taxon>
        <taxon>Heterobranchia</taxon>
        <taxon>Euthyneura</taxon>
        <taxon>Panpulmonata</taxon>
        <taxon>Sacoglossa</taxon>
        <taxon>Placobranchoidea</taxon>
        <taxon>Plakobranchidae</taxon>
        <taxon>Plakobranchus</taxon>
    </lineage>
</organism>
<keyword evidence="3" id="KW-1185">Reference proteome</keyword>
<feature type="region of interest" description="Disordered" evidence="1">
    <location>
        <begin position="1"/>
        <end position="51"/>
    </location>
</feature>